<feature type="compositionally biased region" description="Basic and acidic residues" evidence="1">
    <location>
        <begin position="76"/>
        <end position="85"/>
    </location>
</feature>
<dbReference type="Proteomes" id="UP001189122">
    <property type="component" value="Unassembled WGS sequence"/>
</dbReference>
<dbReference type="EMBL" id="CACRZD030000011">
    <property type="protein sequence ID" value="CAA6668212.1"/>
    <property type="molecule type" value="Genomic_DNA"/>
</dbReference>
<dbReference type="EMBL" id="LR743598">
    <property type="protein sequence ID" value="CAA2628966.1"/>
    <property type="molecule type" value="Genomic_DNA"/>
</dbReference>
<proteinExistence type="predicted"/>
<dbReference type="AlphaFoldDB" id="A0A7I8JFN2"/>
<gene>
    <name evidence="2" type="ORF">SI7747_11014606</name>
</gene>
<evidence type="ECO:0000256" key="1">
    <source>
        <dbReference type="SAM" id="MobiDB-lite"/>
    </source>
</evidence>
<accession>A0A7I8JFN2</accession>
<evidence type="ECO:0000313" key="2">
    <source>
        <dbReference type="EMBL" id="CAA2628966.1"/>
    </source>
</evidence>
<evidence type="ECO:0000313" key="3">
    <source>
        <dbReference type="Proteomes" id="UP001189122"/>
    </source>
</evidence>
<feature type="region of interest" description="Disordered" evidence="1">
    <location>
        <begin position="1"/>
        <end position="110"/>
    </location>
</feature>
<reference evidence="2 3" key="1">
    <citation type="submission" date="2019-12" db="EMBL/GenBank/DDBJ databases">
        <authorList>
            <person name="Scholz U."/>
            <person name="Mascher M."/>
            <person name="Fiebig A."/>
        </authorList>
    </citation>
    <scope>NUCLEOTIDE SEQUENCE</scope>
</reference>
<protein>
    <submittedName>
        <fullName evidence="2">Uncharacterized protein</fullName>
    </submittedName>
</protein>
<name>A0A7I8JFN2_SPIIN</name>
<organism evidence="2">
    <name type="scientific">Spirodela intermedia</name>
    <name type="common">Intermediate duckweed</name>
    <dbReference type="NCBI Taxonomy" id="51605"/>
    <lineage>
        <taxon>Eukaryota</taxon>
        <taxon>Viridiplantae</taxon>
        <taxon>Streptophyta</taxon>
        <taxon>Embryophyta</taxon>
        <taxon>Tracheophyta</taxon>
        <taxon>Spermatophyta</taxon>
        <taxon>Magnoliopsida</taxon>
        <taxon>Liliopsida</taxon>
        <taxon>Araceae</taxon>
        <taxon>Lemnoideae</taxon>
        <taxon>Spirodela</taxon>
    </lineage>
</organism>
<keyword evidence="3" id="KW-1185">Reference proteome</keyword>
<sequence>MESFQKIRDGEEEELAAEDRKPKPKTTDVGGVGGGATAEEDWKPKPEPGVGGGGGGATAAEGRREKPKTGAVAAADRGDSSEAKRRPPRRLPHLEVPSPKTSTPRRSNTSDTLLLSLSVSPLSVVTFTHCGFRSPRIDK</sequence>